<accession>A0A075GV22</accession>
<dbReference type="AlphaFoldDB" id="A0A075GV22"/>
<evidence type="ECO:0000256" key="1">
    <source>
        <dbReference type="SAM" id="Phobius"/>
    </source>
</evidence>
<reference evidence="2" key="1">
    <citation type="journal article" date="2014" name="Genome Biol. Evol.">
        <title>Pangenome evidence for extensive interdomain horizontal transfer affecting lineage core and shell genes in uncultured planktonic thaumarchaeota and euryarchaeota.</title>
        <authorList>
            <person name="Deschamps P."/>
            <person name="Zivanovic Y."/>
            <person name="Moreira D."/>
            <person name="Rodriguez-Valera F."/>
            <person name="Lopez-Garcia P."/>
        </authorList>
    </citation>
    <scope>NUCLEOTIDE SEQUENCE</scope>
</reference>
<sequence>MMKKWFMRQYWRLQQSQTFISMGFWCTTLTLLIWPYVSWRFQGEATPLGIPMTYWGLATIAFGVLAIVLMVGYIYDQFLSLWKEQRTVDTERNPFGTYAMIPANIVQVGMLNRLLRDNSPEDKQVQDTCNWIDQWLAWNAEQEVWARGQKFWDDEFENPVPDLFFLPEGAVDDARRRGKDLD</sequence>
<keyword evidence="1" id="KW-0472">Membrane</keyword>
<protein>
    <submittedName>
        <fullName evidence="2">Uncharacterized protein</fullName>
    </submittedName>
</protein>
<dbReference type="EMBL" id="KF900745">
    <property type="protein sequence ID" value="AIF05618.1"/>
    <property type="molecule type" value="Genomic_DNA"/>
</dbReference>
<keyword evidence="1" id="KW-0812">Transmembrane</keyword>
<evidence type="ECO:0000313" key="2">
    <source>
        <dbReference type="EMBL" id="AIF05618.1"/>
    </source>
</evidence>
<name>A0A075GV22_9EURY</name>
<keyword evidence="1" id="KW-1133">Transmembrane helix</keyword>
<feature type="transmembrane region" description="Helical" evidence="1">
    <location>
        <begin position="53"/>
        <end position="75"/>
    </location>
</feature>
<organism evidence="2">
    <name type="scientific">uncultured marine group II/III euryarchaeote KM3_185_F09</name>
    <dbReference type="NCBI Taxonomy" id="1457950"/>
    <lineage>
        <taxon>Archaea</taxon>
        <taxon>Methanobacteriati</taxon>
        <taxon>Methanobacteriota</taxon>
        <taxon>environmental samples</taxon>
    </lineage>
</organism>
<proteinExistence type="predicted"/>